<evidence type="ECO:0000313" key="3">
    <source>
        <dbReference type="Proteomes" id="UP000233425"/>
    </source>
</evidence>
<protein>
    <recommendedName>
        <fullName evidence="4">YlbF family regulator</fullName>
    </recommendedName>
</protein>
<dbReference type="AlphaFoldDB" id="A0A2N0UJX9"/>
<evidence type="ECO:0000256" key="1">
    <source>
        <dbReference type="SAM" id="Coils"/>
    </source>
</evidence>
<accession>A0A2N0UJX9</accession>
<name>A0A2N0UJX9_9FIRM</name>
<keyword evidence="1" id="KW-0175">Coiled coil</keyword>
<dbReference type="Pfam" id="PF06133">
    <property type="entry name" value="Com_YlbF"/>
    <property type="match status" value="1"/>
</dbReference>
<evidence type="ECO:0000313" key="2">
    <source>
        <dbReference type="EMBL" id="PKD27291.1"/>
    </source>
</evidence>
<dbReference type="EMBL" id="NNSR01000072">
    <property type="protein sequence ID" value="PKD27291.1"/>
    <property type="molecule type" value="Genomic_DNA"/>
</dbReference>
<dbReference type="Proteomes" id="UP000233425">
    <property type="component" value="Unassembled WGS sequence"/>
</dbReference>
<evidence type="ECO:0008006" key="4">
    <source>
        <dbReference type="Google" id="ProtNLM"/>
    </source>
</evidence>
<sequence length="135" mass="14995">MDIIEKARELGRLIQEEESYKKLQDAQKNADADMELQRLIGEFNLKRMSINNEASKKERDQEKLSKLNTEMREAYSQIMSNENMIAYNDAKAAFDVVANRVLAIVQQSAEGADPETADYSQSSCSGSCATCGGCG</sequence>
<proteinExistence type="predicted"/>
<gene>
    <name evidence="2" type="ORF">RBATCC27255_01680</name>
</gene>
<dbReference type="InterPro" id="IPR010368">
    <property type="entry name" value="Com_YlbF"/>
</dbReference>
<dbReference type="Gene3D" id="1.20.1500.10">
    <property type="entry name" value="YheA/YmcA-like"/>
    <property type="match status" value="1"/>
</dbReference>
<feature type="coiled-coil region" evidence="1">
    <location>
        <begin position="13"/>
        <end position="77"/>
    </location>
</feature>
<reference evidence="2" key="1">
    <citation type="journal article" date="2018" name="Environ. Microbiol.">
        <title>Sporulation capability and amylosome conservation among diverse human colonic and rumen isolates of the keystone starch-degrader Ruminococcus bromii.</title>
        <authorList>
            <person name="Mukhopadhya I."/>
            <person name="Morais S."/>
            <person name="Laverde-Gomez J."/>
            <person name="Sheridan P.O."/>
            <person name="Walker A.W."/>
            <person name="Kelly W."/>
            <person name="Klieve A.V."/>
            <person name="Ouwerkerk D."/>
            <person name="Duncan S.H."/>
            <person name="Louis P."/>
            <person name="Koropatkin N."/>
            <person name="Cockburn D."/>
            <person name="Kibler R."/>
            <person name="Cooper P.J."/>
            <person name="Sandoval C."/>
            <person name="Crost E."/>
            <person name="Juge N."/>
            <person name="Bayer E.A."/>
            <person name="Flint H.J."/>
        </authorList>
    </citation>
    <scope>NUCLEOTIDE SEQUENCE [LARGE SCALE GENOMIC DNA]</scope>
    <source>
        <strain evidence="2">ATCC 27255</strain>
    </source>
</reference>
<dbReference type="InterPro" id="IPR023378">
    <property type="entry name" value="YheA/YmcA-like_dom_sf"/>
</dbReference>
<dbReference type="RefSeq" id="WP_101029603.1">
    <property type="nucleotide sequence ID" value="NZ_CABMMZ010000072.1"/>
</dbReference>
<keyword evidence="3" id="KW-1185">Reference proteome</keyword>
<organism evidence="2 3">
    <name type="scientific">Ruminococcus bromii</name>
    <dbReference type="NCBI Taxonomy" id="40518"/>
    <lineage>
        <taxon>Bacteria</taxon>
        <taxon>Bacillati</taxon>
        <taxon>Bacillota</taxon>
        <taxon>Clostridia</taxon>
        <taxon>Eubacteriales</taxon>
        <taxon>Oscillospiraceae</taxon>
        <taxon>Ruminococcus</taxon>
    </lineage>
</organism>
<dbReference type="SUPFAM" id="SSF158622">
    <property type="entry name" value="YheA/YmcA-like"/>
    <property type="match status" value="1"/>
</dbReference>
<comment type="caution">
    <text evidence="2">The sequence shown here is derived from an EMBL/GenBank/DDBJ whole genome shotgun (WGS) entry which is preliminary data.</text>
</comment>